<organism evidence="1 2">
    <name type="scientific">Portunus trituberculatus</name>
    <name type="common">Swimming crab</name>
    <name type="synonym">Neptunus trituberculatus</name>
    <dbReference type="NCBI Taxonomy" id="210409"/>
    <lineage>
        <taxon>Eukaryota</taxon>
        <taxon>Metazoa</taxon>
        <taxon>Ecdysozoa</taxon>
        <taxon>Arthropoda</taxon>
        <taxon>Crustacea</taxon>
        <taxon>Multicrustacea</taxon>
        <taxon>Malacostraca</taxon>
        <taxon>Eumalacostraca</taxon>
        <taxon>Eucarida</taxon>
        <taxon>Decapoda</taxon>
        <taxon>Pleocyemata</taxon>
        <taxon>Brachyura</taxon>
        <taxon>Eubrachyura</taxon>
        <taxon>Portunoidea</taxon>
        <taxon>Portunidae</taxon>
        <taxon>Portuninae</taxon>
        <taxon>Portunus</taxon>
    </lineage>
</organism>
<proteinExistence type="predicted"/>
<accession>A0A5B7FGU6</accession>
<reference evidence="1 2" key="1">
    <citation type="submission" date="2019-05" db="EMBL/GenBank/DDBJ databases">
        <title>Another draft genome of Portunus trituberculatus and its Hox gene families provides insights of decapod evolution.</title>
        <authorList>
            <person name="Jeong J.-H."/>
            <person name="Song I."/>
            <person name="Kim S."/>
            <person name="Choi T."/>
            <person name="Kim D."/>
            <person name="Ryu S."/>
            <person name="Kim W."/>
        </authorList>
    </citation>
    <scope>NUCLEOTIDE SEQUENCE [LARGE SCALE GENOMIC DNA]</scope>
    <source>
        <tissue evidence="1">Muscle</tissue>
    </source>
</reference>
<keyword evidence="2" id="KW-1185">Reference proteome</keyword>
<protein>
    <submittedName>
        <fullName evidence="1">Uncharacterized protein</fullName>
    </submittedName>
</protein>
<evidence type="ECO:0000313" key="1">
    <source>
        <dbReference type="EMBL" id="MPC46770.1"/>
    </source>
</evidence>
<dbReference type="AlphaFoldDB" id="A0A5B7FGU6"/>
<comment type="caution">
    <text evidence="1">The sequence shown here is derived from an EMBL/GenBank/DDBJ whole genome shotgun (WGS) entry which is preliminary data.</text>
</comment>
<dbReference type="Proteomes" id="UP000324222">
    <property type="component" value="Unassembled WGS sequence"/>
</dbReference>
<dbReference type="EMBL" id="VSRR010007372">
    <property type="protein sequence ID" value="MPC46770.1"/>
    <property type="molecule type" value="Genomic_DNA"/>
</dbReference>
<gene>
    <name evidence="1" type="ORF">E2C01_040496</name>
</gene>
<sequence length="70" mass="7672">MGKGVNIRSYYKNTWSEIKTIQCIESAKKNLDNDSLQRGAKLHGHKRDIGANEDSGATVVTVKTLPEVGV</sequence>
<name>A0A5B7FGU6_PORTR</name>
<evidence type="ECO:0000313" key="2">
    <source>
        <dbReference type="Proteomes" id="UP000324222"/>
    </source>
</evidence>